<reference evidence="1 2" key="1">
    <citation type="journal article" date="2018" name="Sci. Rep.">
        <title>Genomic signatures of local adaptation to the degree of environmental predictability in rotifers.</title>
        <authorList>
            <person name="Franch-Gras L."/>
            <person name="Hahn C."/>
            <person name="Garcia-Roger E.M."/>
            <person name="Carmona M.J."/>
            <person name="Serra M."/>
            <person name="Gomez A."/>
        </authorList>
    </citation>
    <scope>NUCLEOTIDE SEQUENCE [LARGE SCALE GENOMIC DNA]</scope>
    <source>
        <strain evidence="1">HYR1</strain>
    </source>
</reference>
<dbReference type="Proteomes" id="UP000276133">
    <property type="component" value="Unassembled WGS sequence"/>
</dbReference>
<comment type="caution">
    <text evidence="1">The sequence shown here is derived from an EMBL/GenBank/DDBJ whole genome shotgun (WGS) entry which is preliminary data.</text>
</comment>
<dbReference type="AlphaFoldDB" id="A0A3M7QAI6"/>
<keyword evidence="2" id="KW-1185">Reference proteome</keyword>
<accession>A0A3M7QAI6</accession>
<gene>
    <name evidence="1" type="ORF">BpHYR1_023476</name>
</gene>
<name>A0A3M7QAI6_BRAPC</name>
<organism evidence="1 2">
    <name type="scientific">Brachionus plicatilis</name>
    <name type="common">Marine rotifer</name>
    <name type="synonym">Brachionus muelleri</name>
    <dbReference type="NCBI Taxonomy" id="10195"/>
    <lineage>
        <taxon>Eukaryota</taxon>
        <taxon>Metazoa</taxon>
        <taxon>Spiralia</taxon>
        <taxon>Gnathifera</taxon>
        <taxon>Rotifera</taxon>
        <taxon>Eurotatoria</taxon>
        <taxon>Monogononta</taxon>
        <taxon>Pseudotrocha</taxon>
        <taxon>Ploima</taxon>
        <taxon>Brachionidae</taxon>
        <taxon>Brachionus</taxon>
    </lineage>
</organism>
<proteinExistence type="predicted"/>
<protein>
    <submittedName>
        <fullName evidence="1">Uncharacterized protein</fullName>
    </submittedName>
</protein>
<evidence type="ECO:0000313" key="2">
    <source>
        <dbReference type="Proteomes" id="UP000276133"/>
    </source>
</evidence>
<evidence type="ECO:0000313" key="1">
    <source>
        <dbReference type="EMBL" id="RNA08420.1"/>
    </source>
</evidence>
<dbReference type="EMBL" id="REGN01006754">
    <property type="protein sequence ID" value="RNA08420.1"/>
    <property type="molecule type" value="Genomic_DNA"/>
</dbReference>
<sequence>MLIANNYNRPSYELSSNLNLEIKNKKIEKVSILTPVLISKLISPKQSTNVAIN</sequence>